<dbReference type="Pfam" id="PF01757">
    <property type="entry name" value="Acyl_transf_3"/>
    <property type="match status" value="1"/>
</dbReference>
<organism evidence="11 14">
    <name type="scientific">Actinotignum timonense</name>
    <dbReference type="NCBI Taxonomy" id="1870995"/>
    <lineage>
        <taxon>Bacteria</taxon>
        <taxon>Bacillati</taxon>
        <taxon>Actinomycetota</taxon>
        <taxon>Actinomycetes</taxon>
        <taxon>Actinomycetales</taxon>
        <taxon>Actinomycetaceae</taxon>
        <taxon>Actinotignum</taxon>
    </lineage>
</organism>
<evidence type="ECO:0000313" key="13">
    <source>
        <dbReference type="Proteomes" id="UP001284901"/>
    </source>
</evidence>
<feature type="compositionally biased region" description="Low complexity" evidence="8">
    <location>
        <begin position="7"/>
        <end position="42"/>
    </location>
</feature>
<evidence type="ECO:0000313" key="11">
    <source>
        <dbReference type="EMBL" id="MDY5141318.1"/>
    </source>
</evidence>
<gene>
    <name evidence="11" type="ORF">R6G74_08375</name>
    <name evidence="12" type="ORF">R6P33_07865</name>
</gene>
<evidence type="ECO:0000256" key="9">
    <source>
        <dbReference type="SAM" id="Phobius"/>
    </source>
</evidence>
<evidence type="ECO:0000256" key="2">
    <source>
        <dbReference type="ARBA" id="ARBA00022475"/>
    </source>
</evidence>
<comment type="subcellular location">
    <subcellularLocation>
        <location evidence="1">Cell membrane</location>
        <topology evidence="1">Multi-pass membrane protein</topology>
    </subcellularLocation>
</comment>
<feature type="transmembrane region" description="Helical" evidence="9">
    <location>
        <begin position="204"/>
        <end position="225"/>
    </location>
</feature>
<dbReference type="Proteomes" id="UP001284901">
    <property type="component" value="Unassembled WGS sequence"/>
</dbReference>
<dbReference type="InterPro" id="IPR036514">
    <property type="entry name" value="SGNH_hydro_sf"/>
</dbReference>
<keyword evidence="7 11" id="KW-0012">Acyltransferase</keyword>
<evidence type="ECO:0000256" key="8">
    <source>
        <dbReference type="SAM" id="MobiDB-lite"/>
    </source>
</evidence>
<dbReference type="Gene3D" id="3.40.50.1110">
    <property type="entry name" value="SGNH hydrolase"/>
    <property type="match status" value="1"/>
</dbReference>
<reference evidence="11 13" key="1">
    <citation type="submission" date="2023-10" db="EMBL/GenBank/DDBJ databases">
        <title>Whole Genome based description of the genera Actinobaculum and Actinotignum reveals a complex phylogenetic relationship within the species included in the genus Actinotignum.</title>
        <authorList>
            <person name="Jensen C.S."/>
            <person name="Dargis R."/>
            <person name="Kemp M."/>
            <person name="Christensen J.J."/>
        </authorList>
    </citation>
    <scope>NUCLEOTIDE SEQUENCE</scope>
    <source>
        <strain evidence="12 13">SLA_B089</strain>
        <strain evidence="11">SLA_B245</strain>
    </source>
</reference>
<keyword evidence="13" id="KW-1185">Reference proteome</keyword>
<proteinExistence type="predicted"/>
<feature type="transmembrane region" description="Helical" evidence="9">
    <location>
        <begin position="177"/>
        <end position="197"/>
    </location>
</feature>
<dbReference type="PANTHER" id="PTHR23028:SF53">
    <property type="entry name" value="ACYL_TRANSF_3 DOMAIN-CONTAINING PROTEIN"/>
    <property type="match status" value="1"/>
</dbReference>
<feature type="transmembrane region" description="Helical" evidence="9">
    <location>
        <begin position="280"/>
        <end position="299"/>
    </location>
</feature>
<evidence type="ECO:0000313" key="12">
    <source>
        <dbReference type="EMBL" id="MDY5146928.1"/>
    </source>
</evidence>
<name>A0AAW9HE63_9ACTO</name>
<dbReference type="Proteomes" id="UP001288320">
    <property type="component" value="Unassembled WGS sequence"/>
</dbReference>
<dbReference type="InterPro" id="IPR002656">
    <property type="entry name" value="Acyl_transf_3_dom"/>
</dbReference>
<feature type="transmembrane region" description="Helical" evidence="9">
    <location>
        <begin position="240"/>
        <end position="260"/>
    </location>
</feature>
<dbReference type="SUPFAM" id="SSF52266">
    <property type="entry name" value="SGNH hydrolase"/>
    <property type="match status" value="1"/>
</dbReference>
<dbReference type="AlphaFoldDB" id="A0AAW9HE63"/>
<dbReference type="PANTHER" id="PTHR23028">
    <property type="entry name" value="ACETYLTRANSFERASE"/>
    <property type="match status" value="1"/>
</dbReference>
<evidence type="ECO:0000256" key="7">
    <source>
        <dbReference type="ARBA" id="ARBA00023315"/>
    </source>
</evidence>
<feature type="compositionally biased region" description="Low complexity" evidence="8">
    <location>
        <begin position="497"/>
        <end position="531"/>
    </location>
</feature>
<keyword evidence="6 9" id="KW-0472">Membrane</keyword>
<accession>A0AAW9HE63</accession>
<evidence type="ECO:0000256" key="4">
    <source>
        <dbReference type="ARBA" id="ARBA00022692"/>
    </source>
</evidence>
<evidence type="ECO:0000256" key="5">
    <source>
        <dbReference type="ARBA" id="ARBA00022989"/>
    </source>
</evidence>
<evidence type="ECO:0000256" key="6">
    <source>
        <dbReference type="ARBA" id="ARBA00023136"/>
    </source>
</evidence>
<dbReference type="GO" id="GO:0009103">
    <property type="term" value="P:lipopolysaccharide biosynthetic process"/>
    <property type="evidence" value="ECO:0007669"/>
    <property type="project" value="TreeGrafter"/>
</dbReference>
<evidence type="ECO:0000259" key="10">
    <source>
        <dbReference type="Pfam" id="PF01757"/>
    </source>
</evidence>
<sequence>MPQSSRTTPSPLPAAGTSAPGTPAQAAGRPAPAARPEQPAPRTTRIRALDGIRALAIIAVVLYHMRPALLTGGFVGVTVFFVLSGFLITRSVLRELSRERRFSYRRYLRRRLLRLWPPVLVTIAGAALLSYLIAPSLLPKVQADALPAALFASNWVYIFREVPYFAASGLPSPLTHLWYLGVLAQFYLVWPFILLALRRVRYSTLRIVAGLALASALLMAVLFFAGPDSTRAYYGLDTRAAELLIGALAALVSPYVASLWPRADSTTTPQPPAHSATAAFALRVGTGAALLALLALAVWADGESALTYAGGLTTTALLTALIVLTVHNPRLGLSRVLASAPFAYVGSRSFSLYLVHYPLLLLMNPATRTAEISGAAKIGQLLVVGLVAELFYRCVEQPSARLARAGWRAGLRGWWTGLRAWRSDIRAWRTGPRSWRSWRGLVSKHHLSDTIFAVLSAVSLLLVALLAFAPIPWQRLADSRAVALRPELAAPAPAISAPAVSGAAPGEAAASTNPGNPGSPANPATSASPNSAPEPSPTPAQGALQPIATQVPANMDTSAWAKDPATGVCSANAVMIGDSVTLGATEALREVLPNSVVDGKVSRQFAAGAEVFAQRQALGEKPRVLIYALGSNGPIGSEADIQKLVDAAQGLPVYFVTNRSPLEAQNPNNELLKSYAASHPNVGIIDWWAATEGHEEFLRDDGIHLTPTGQQHFATLIQQALCGA</sequence>
<dbReference type="EMBL" id="JAWNFV010000020">
    <property type="protein sequence ID" value="MDY5141318.1"/>
    <property type="molecule type" value="Genomic_DNA"/>
</dbReference>
<protein>
    <submittedName>
        <fullName evidence="11">Acyltransferase family protein</fullName>
    </submittedName>
</protein>
<feature type="transmembrane region" description="Helical" evidence="9">
    <location>
        <begin position="71"/>
        <end position="93"/>
    </location>
</feature>
<feature type="transmembrane region" description="Helical" evidence="9">
    <location>
        <begin position="451"/>
        <end position="473"/>
    </location>
</feature>
<keyword evidence="2" id="KW-1003">Cell membrane</keyword>
<dbReference type="EMBL" id="JAWNFY010000023">
    <property type="protein sequence ID" value="MDY5146928.1"/>
    <property type="molecule type" value="Genomic_DNA"/>
</dbReference>
<dbReference type="GeneID" id="92813138"/>
<comment type="caution">
    <text evidence="11">The sequence shown here is derived from an EMBL/GenBank/DDBJ whole genome shotgun (WGS) entry which is preliminary data.</text>
</comment>
<dbReference type="GO" id="GO:0005886">
    <property type="term" value="C:plasma membrane"/>
    <property type="evidence" value="ECO:0007669"/>
    <property type="project" value="UniProtKB-SubCell"/>
</dbReference>
<evidence type="ECO:0000313" key="14">
    <source>
        <dbReference type="Proteomes" id="UP001288320"/>
    </source>
</evidence>
<keyword evidence="3" id="KW-0808">Transferase</keyword>
<feature type="region of interest" description="Disordered" evidence="8">
    <location>
        <begin position="497"/>
        <end position="543"/>
    </location>
</feature>
<feature type="transmembrane region" description="Helical" evidence="9">
    <location>
        <begin position="113"/>
        <end position="134"/>
    </location>
</feature>
<feature type="domain" description="Acyltransferase 3" evidence="10">
    <location>
        <begin position="47"/>
        <end position="372"/>
    </location>
</feature>
<keyword evidence="5 9" id="KW-1133">Transmembrane helix</keyword>
<dbReference type="GO" id="GO:0016747">
    <property type="term" value="F:acyltransferase activity, transferring groups other than amino-acyl groups"/>
    <property type="evidence" value="ECO:0007669"/>
    <property type="project" value="InterPro"/>
</dbReference>
<evidence type="ECO:0000256" key="3">
    <source>
        <dbReference type="ARBA" id="ARBA00022679"/>
    </source>
</evidence>
<dbReference type="RefSeq" id="WP_101595552.1">
    <property type="nucleotide sequence ID" value="NZ_CAUPFC010000010.1"/>
</dbReference>
<dbReference type="InterPro" id="IPR050879">
    <property type="entry name" value="Acyltransferase_3"/>
</dbReference>
<keyword evidence="4 9" id="KW-0812">Transmembrane</keyword>
<feature type="region of interest" description="Disordered" evidence="8">
    <location>
        <begin position="1"/>
        <end position="42"/>
    </location>
</feature>
<evidence type="ECO:0000256" key="1">
    <source>
        <dbReference type="ARBA" id="ARBA00004651"/>
    </source>
</evidence>
<feature type="transmembrane region" description="Helical" evidence="9">
    <location>
        <begin position="305"/>
        <end position="324"/>
    </location>
</feature>